<organism evidence="7 8">
    <name type="scientific">Mycetocola manganoxydans</name>
    <dbReference type="NCBI Taxonomy" id="699879"/>
    <lineage>
        <taxon>Bacteria</taxon>
        <taxon>Bacillati</taxon>
        <taxon>Actinomycetota</taxon>
        <taxon>Actinomycetes</taxon>
        <taxon>Micrococcales</taxon>
        <taxon>Microbacteriaceae</taxon>
        <taxon>Mycetocola</taxon>
    </lineage>
</organism>
<feature type="transmembrane region" description="Helical" evidence="5">
    <location>
        <begin position="143"/>
        <end position="161"/>
    </location>
</feature>
<dbReference type="GO" id="GO:0005886">
    <property type="term" value="C:plasma membrane"/>
    <property type="evidence" value="ECO:0007669"/>
    <property type="project" value="UniProtKB-SubCell"/>
</dbReference>
<dbReference type="AlphaFoldDB" id="A0A3L6ZV21"/>
<feature type="transmembrane region" description="Helical" evidence="5">
    <location>
        <begin position="330"/>
        <end position="352"/>
    </location>
</feature>
<evidence type="ECO:0000256" key="5">
    <source>
        <dbReference type="SAM" id="Phobius"/>
    </source>
</evidence>
<dbReference type="RefSeq" id="WP_121673032.1">
    <property type="nucleotide sequence ID" value="NZ_BMXM01000004.1"/>
</dbReference>
<dbReference type="SUPFAM" id="SSF103473">
    <property type="entry name" value="MFS general substrate transporter"/>
    <property type="match status" value="1"/>
</dbReference>
<dbReference type="PANTHER" id="PTHR42718">
    <property type="entry name" value="MAJOR FACILITATOR SUPERFAMILY MULTIDRUG TRANSPORTER MFSC"/>
    <property type="match status" value="1"/>
</dbReference>
<sequence>MASVPRSDRATKRLVLLVAILASFVAFLDGSIINVALPAITREFGGGLPVQQWVVDAYLLTLGAFILLAGSLSDAFGRVRILAIGLIGFGVTSLLCAIAPGAAFLIVARALQGAAAALLVPSSLAIIISTFSGQGQARAIGQWTAWTGTAMIIGPLLGGIFVDTVSWRLVFGINVLPIAFTLWLLARMDKQPAQTTRPRVDVVGAALGAIGLGGPVFALIEQGRYGWASPMVWAPLVVGIIAFGLFLWWESRTRDPMMPLSLYSSRNFSTGNIATVFIYGALGFGFFVIAIYLQQVAGWPATLTGLATLPPTIVMLLLSSRIGALAGTLGPRLFMTVGPIVAGVGFLLLLTVTVDENYWLQLLPGLILFGVGLSITVAPLTSAILGAIDESQAGIGSAVNNAVARVAGLVAVACAGLILGPVLDLAGFHRAMIATAIALILGGLISFAGIRNPVPVEASDTSGADAR</sequence>
<dbReference type="InterPro" id="IPR036259">
    <property type="entry name" value="MFS_trans_sf"/>
</dbReference>
<feature type="transmembrane region" description="Helical" evidence="5">
    <location>
        <begin position="14"/>
        <end position="37"/>
    </location>
</feature>
<feature type="domain" description="Major facilitator superfamily (MFS) profile" evidence="6">
    <location>
        <begin position="15"/>
        <end position="454"/>
    </location>
</feature>
<feature type="transmembrane region" description="Helical" evidence="5">
    <location>
        <begin position="167"/>
        <end position="186"/>
    </location>
</feature>
<dbReference type="Gene3D" id="1.20.1720.10">
    <property type="entry name" value="Multidrug resistance protein D"/>
    <property type="match status" value="1"/>
</dbReference>
<keyword evidence="4 5" id="KW-0472">Membrane</keyword>
<evidence type="ECO:0000313" key="7">
    <source>
        <dbReference type="EMBL" id="RLP71515.1"/>
    </source>
</evidence>
<feature type="transmembrane region" description="Helical" evidence="5">
    <location>
        <begin position="402"/>
        <end position="422"/>
    </location>
</feature>
<dbReference type="Gene3D" id="1.20.1250.20">
    <property type="entry name" value="MFS general substrate transporter like domains"/>
    <property type="match status" value="1"/>
</dbReference>
<dbReference type="InterPro" id="IPR020846">
    <property type="entry name" value="MFS_dom"/>
</dbReference>
<dbReference type="GO" id="GO:0022857">
    <property type="term" value="F:transmembrane transporter activity"/>
    <property type="evidence" value="ECO:0007669"/>
    <property type="project" value="InterPro"/>
</dbReference>
<dbReference type="CDD" id="cd17321">
    <property type="entry name" value="MFS_MMR_MDR_like"/>
    <property type="match status" value="1"/>
</dbReference>
<gene>
    <name evidence="7" type="ORF">D9V29_08675</name>
</gene>
<dbReference type="Pfam" id="PF07690">
    <property type="entry name" value="MFS_1"/>
    <property type="match status" value="1"/>
</dbReference>
<feature type="transmembrane region" description="Helical" evidence="5">
    <location>
        <begin position="232"/>
        <end position="249"/>
    </location>
</feature>
<reference evidence="7 8" key="1">
    <citation type="submission" date="2018-10" db="EMBL/GenBank/DDBJ databases">
        <authorList>
            <person name="Li J."/>
        </authorList>
    </citation>
    <scope>NUCLEOTIDE SEQUENCE [LARGE SCALE GENOMIC DNA]</scope>
    <source>
        <strain evidence="7 8">CCTCC AB209002</strain>
    </source>
</reference>
<evidence type="ECO:0000256" key="3">
    <source>
        <dbReference type="ARBA" id="ARBA00022989"/>
    </source>
</evidence>
<feature type="transmembrane region" description="Helical" evidence="5">
    <location>
        <begin position="299"/>
        <end position="318"/>
    </location>
</feature>
<evidence type="ECO:0000256" key="2">
    <source>
        <dbReference type="ARBA" id="ARBA00022692"/>
    </source>
</evidence>
<feature type="transmembrane region" description="Helical" evidence="5">
    <location>
        <begin position="198"/>
        <end position="220"/>
    </location>
</feature>
<evidence type="ECO:0000313" key="8">
    <source>
        <dbReference type="Proteomes" id="UP000270299"/>
    </source>
</evidence>
<feature type="transmembrane region" description="Helical" evidence="5">
    <location>
        <begin position="83"/>
        <end position="107"/>
    </location>
</feature>
<dbReference type="PROSITE" id="PS50850">
    <property type="entry name" value="MFS"/>
    <property type="match status" value="1"/>
</dbReference>
<dbReference type="EMBL" id="RCUV01000008">
    <property type="protein sequence ID" value="RLP71515.1"/>
    <property type="molecule type" value="Genomic_DNA"/>
</dbReference>
<accession>A0A3L6ZV21</accession>
<protein>
    <submittedName>
        <fullName evidence="7">MFS transporter</fullName>
    </submittedName>
</protein>
<feature type="transmembrane region" description="Helical" evidence="5">
    <location>
        <begin position="113"/>
        <end position="131"/>
    </location>
</feature>
<dbReference type="Proteomes" id="UP000270299">
    <property type="component" value="Unassembled WGS sequence"/>
</dbReference>
<feature type="transmembrane region" description="Helical" evidence="5">
    <location>
        <begin position="270"/>
        <end position="293"/>
    </location>
</feature>
<evidence type="ECO:0000256" key="1">
    <source>
        <dbReference type="ARBA" id="ARBA00004651"/>
    </source>
</evidence>
<dbReference type="OrthoDB" id="7375466at2"/>
<comment type="caution">
    <text evidence="7">The sequence shown here is derived from an EMBL/GenBank/DDBJ whole genome shotgun (WGS) entry which is preliminary data.</text>
</comment>
<keyword evidence="3 5" id="KW-1133">Transmembrane helix</keyword>
<name>A0A3L6ZV21_9MICO</name>
<keyword evidence="8" id="KW-1185">Reference proteome</keyword>
<feature type="transmembrane region" description="Helical" evidence="5">
    <location>
        <begin position="57"/>
        <end position="76"/>
    </location>
</feature>
<evidence type="ECO:0000259" key="6">
    <source>
        <dbReference type="PROSITE" id="PS50850"/>
    </source>
</evidence>
<dbReference type="PANTHER" id="PTHR42718:SF42">
    <property type="entry name" value="EXPORT PROTEIN"/>
    <property type="match status" value="1"/>
</dbReference>
<dbReference type="InterPro" id="IPR011701">
    <property type="entry name" value="MFS"/>
</dbReference>
<comment type="subcellular location">
    <subcellularLocation>
        <location evidence="1">Cell membrane</location>
        <topology evidence="1">Multi-pass membrane protein</topology>
    </subcellularLocation>
</comment>
<feature type="transmembrane region" description="Helical" evidence="5">
    <location>
        <begin position="428"/>
        <end position="450"/>
    </location>
</feature>
<evidence type="ECO:0000256" key="4">
    <source>
        <dbReference type="ARBA" id="ARBA00023136"/>
    </source>
</evidence>
<keyword evidence="2 5" id="KW-0812">Transmembrane</keyword>
<proteinExistence type="predicted"/>
<feature type="transmembrane region" description="Helical" evidence="5">
    <location>
        <begin position="358"/>
        <end position="381"/>
    </location>
</feature>